<dbReference type="Proteomes" id="UP000663845">
    <property type="component" value="Unassembled WGS sequence"/>
</dbReference>
<proteinExistence type="predicted"/>
<evidence type="ECO:0000313" key="2">
    <source>
        <dbReference type="EMBL" id="CAF1557174.1"/>
    </source>
</evidence>
<name>A0A815XGM2_9BILA</name>
<feature type="region of interest" description="Disordered" evidence="1">
    <location>
        <begin position="1"/>
        <end position="42"/>
    </location>
</feature>
<gene>
    <name evidence="2" type="ORF">JYZ213_LOCUS46668</name>
</gene>
<feature type="compositionally biased region" description="Pro residues" evidence="1">
    <location>
        <begin position="20"/>
        <end position="31"/>
    </location>
</feature>
<accession>A0A815XGM2</accession>
<sequence length="42" mass="4537">MNIRPISTQHSTPSSSGFVYPPPAQHSPFVPPQKSVSFGNNL</sequence>
<protein>
    <submittedName>
        <fullName evidence="2">Uncharacterized protein</fullName>
    </submittedName>
</protein>
<reference evidence="2" key="1">
    <citation type="submission" date="2021-02" db="EMBL/GenBank/DDBJ databases">
        <authorList>
            <person name="Nowell W R."/>
        </authorList>
    </citation>
    <scope>NUCLEOTIDE SEQUENCE</scope>
</reference>
<feature type="compositionally biased region" description="Polar residues" evidence="1">
    <location>
        <begin position="1"/>
        <end position="17"/>
    </location>
</feature>
<dbReference type="EMBL" id="CAJNOG010006089">
    <property type="protein sequence ID" value="CAF1557174.1"/>
    <property type="molecule type" value="Genomic_DNA"/>
</dbReference>
<comment type="caution">
    <text evidence="2">The sequence shown here is derived from an EMBL/GenBank/DDBJ whole genome shotgun (WGS) entry which is preliminary data.</text>
</comment>
<evidence type="ECO:0000313" key="3">
    <source>
        <dbReference type="Proteomes" id="UP000663845"/>
    </source>
</evidence>
<dbReference type="AlphaFoldDB" id="A0A815XGM2"/>
<organism evidence="2 3">
    <name type="scientific">Adineta steineri</name>
    <dbReference type="NCBI Taxonomy" id="433720"/>
    <lineage>
        <taxon>Eukaryota</taxon>
        <taxon>Metazoa</taxon>
        <taxon>Spiralia</taxon>
        <taxon>Gnathifera</taxon>
        <taxon>Rotifera</taxon>
        <taxon>Eurotatoria</taxon>
        <taxon>Bdelloidea</taxon>
        <taxon>Adinetida</taxon>
        <taxon>Adinetidae</taxon>
        <taxon>Adineta</taxon>
    </lineage>
</organism>
<feature type="non-terminal residue" evidence="2">
    <location>
        <position position="1"/>
    </location>
</feature>
<evidence type="ECO:0000256" key="1">
    <source>
        <dbReference type="SAM" id="MobiDB-lite"/>
    </source>
</evidence>